<organism evidence="3 4">
    <name type="scientific">Mesotoga prima MesG1.Ag.4.2</name>
    <dbReference type="NCBI Taxonomy" id="660470"/>
    <lineage>
        <taxon>Bacteria</taxon>
        <taxon>Thermotogati</taxon>
        <taxon>Thermotogota</taxon>
        <taxon>Thermotogae</taxon>
        <taxon>Kosmotogales</taxon>
        <taxon>Kosmotogaceae</taxon>
        <taxon>Mesotoga</taxon>
    </lineage>
</organism>
<dbReference type="InterPro" id="IPR013767">
    <property type="entry name" value="PAS_fold"/>
</dbReference>
<dbReference type="CDD" id="cd00077">
    <property type="entry name" value="HDc"/>
    <property type="match status" value="1"/>
</dbReference>
<dbReference type="NCBIfam" id="TIGR00229">
    <property type="entry name" value="sensory_box"/>
    <property type="match status" value="1"/>
</dbReference>
<reference evidence="3 4" key="1">
    <citation type="journal article" date="2012" name="Genome Biol. Evol.">
        <title>Genome Sequence of the Mesophilic Thermotogales Bacterium Mesotoga prima MesG1.Ag.4.2 Reveals the Largest Thermotogales Genome To Date.</title>
        <authorList>
            <person name="Zhaxybayeva O."/>
            <person name="Swithers K.S."/>
            <person name="Foght J."/>
            <person name="Green A.G."/>
            <person name="Bruce D."/>
            <person name="Detter C."/>
            <person name="Han S."/>
            <person name="Teshima H."/>
            <person name="Han J."/>
            <person name="Woyke T."/>
            <person name="Pitluck S."/>
            <person name="Nolan M."/>
            <person name="Ivanova N."/>
            <person name="Pati A."/>
            <person name="Land M.L."/>
            <person name="Dlutek M."/>
            <person name="Doolittle W.F."/>
            <person name="Noll K.M."/>
            <person name="Nesbo C.L."/>
        </authorList>
    </citation>
    <scope>NUCLEOTIDE SEQUENCE [LARGE SCALE GENOMIC DNA]</scope>
    <source>
        <strain evidence="4">mesG1.Ag.4.2</strain>
    </source>
</reference>
<dbReference type="AlphaFoldDB" id="I2F314"/>
<dbReference type="GeneID" id="87106447"/>
<dbReference type="KEGG" id="mpg:Theba_0598"/>
<keyword evidence="4" id="KW-1185">Reference proteome</keyword>
<dbReference type="Proteomes" id="UP000002881">
    <property type="component" value="Chromosome"/>
</dbReference>
<evidence type="ECO:0000313" key="3">
    <source>
        <dbReference type="EMBL" id="AFK06317.1"/>
    </source>
</evidence>
<dbReference type="HOGENOM" id="CLU_489010_0_0_0"/>
<dbReference type="InterPro" id="IPR037522">
    <property type="entry name" value="HD_GYP_dom"/>
</dbReference>
<evidence type="ECO:0000259" key="1">
    <source>
        <dbReference type="PROSITE" id="PS50112"/>
    </source>
</evidence>
<name>I2F314_9BACT</name>
<dbReference type="NCBIfam" id="TIGR00277">
    <property type="entry name" value="HDIG"/>
    <property type="match status" value="1"/>
</dbReference>
<dbReference type="SUPFAM" id="SSF55785">
    <property type="entry name" value="PYP-like sensor domain (PAS domain)"/>
    <property type="match status" value="1"/>
</dbReference>
<sequence length="557" mass="61883">MEDSAQFCLDLIDEAVVVVNKNGRVVFQNSVSQKHFGDLIGKLYKAFFDCEDIFVDDEGVVWRVSSSSDKSDSNEIKIFRRTNSLSIGSSFTKREKTSASSFFQGIDDHSTLHSMHSNTSFSILSEIDHFRVYKKAFEENTSGMAIFTVDMSREKIIPAAKNLAFEINRLARLPVIEGIPLDRPMSKADHLFLKALIRVARTGRQEALFLSEEGFYEEVLIKPLSDRDLISVHKEVSAEMNLRMELLSARYLAGTIDQAVISVDENGKIVFVNKAAEILLGRERGGLIGKNINYFLENQSDSRSEKPSAGQEIGERHLFSINKSNGQSVLVEAAVKRIEDSSLAGKVTATVYCLSGLKFEDVIQESAQKTIRGLIETLSTVVEVRDPFTAGHQRRVSKLATAIATEMGLGPEQIDTVREGALLHDIGKISVPTEILSKPGRLTENEWFLIQSHSEAGFKMLERIDLPWPISSIVRKHHERLDGSGYPHGLKGKDIPFETRIVTVADVFEAIVSHRPYRPAHETSTAITELTEGAGRLYDGDVVDCCLSLVGKGFSLD</sequence>
<dbReference type="eggNOG" id="COG3437">
    <property type="taxonomic scope" value="Bacteria"/>
</dbReference>
<dbReference type="PANTHER" id="PTHR45228:SF4">
    <property type="entry name" value="LIPOPROTEIN"/>
    <property type="match status" value="1"/>
</dbReference>
<evidence type="ECO:0000313" key="4">
    <source>
        <dbReference type="Proteomes" id="UP000002881"/>
    </source>
</evidence>
<feature type="domain" description="PAS" evidence="1">
    <location>
        <begin position="248"/>
        <end position="297"/>
    </location>
</feature>
<gene>
    <name evidence="3" type="ORF">Theba_0598</name>
</gene>
<dbReference type="GO" id="GO:0006355">
    <property type="term" value="P:regulation of DNA-templated transcription"/>
    <property type="evidence" value="ECO:0007669"/>
    <property type="project" value="InterPro"/>
</dbReference>
<dbReference type="InterPro" id="IPR052020">
    <property type="entry name" value="Cyclic_di-GMP/3'3'-cGAMP_PDE"/>
</dbReference>
<dbReference type="PROSITE" id="PS50112">
    <property type="entry name" value="PAS"/>
    <property type="match status" value="1"/>
</dbReference>
<dbReference type="InterPro" id="IPR000014">
    <property type="entry name" value="PAS"/>
</dbReference>
<dbReference type="Pfam" id="PF13487">
    <property type="entry name" value="HD_5"/>
    <property type="match status" value="1"/>
</dbReference>
<protein>
    <submittedName>
        <fullName evidence="3">Putative domain HDIG-containing protein</fullName>
    </submittedName>
</protein>
<dbReference type="Gene3D" id="1.10.3210.10">
    <property type="entry name" value="Hypothetical protein af1432"/>
    <property type="match status" value="1"/>
</dbReference>
<dbReference type="Pfam" id="PF00989">
    <property type="entry name" value="PAS"/>
    <property type="match status" value="1"/>
</dbReference>
<dbReference type="EMBL" id="CP003532">
    <property type="protein sequence ID" value="AFK06317.1"/>
    <property type="molecule type" value="Genomic_DNA"/>
</dbReference>
<proteinExistence type="predicted"/>
<dbReference type="InterPro" id="IPR003607">
    <property type="entry name" value="HD/PDEase_dom"/>
</dbReference>
<dbReference type="SMART" id="SM00091">
    <property type="entry name" value="PAS"/>
    <property type="match status" value="2"/>
</dbReference>
<dbReference type="STRING" id="660470.Theba_0598"/>
<dbReference type="PANTHER" id="PTHR45228">
    <property type="entry name" value="CYCLIC DI-GMP PHOSPHODIESTERASE TM_0186-RELATED"/>
    <property type="match status" value="1"/>
</dbReference>
<dbReference type="SMART" id="SM00471">
    <property type="entry name" value="HDc"/>
    <property type="match status" value="1"/>
</dbReference>
<dbReference type="InterPro" id="IPR006675">
    <property type="entry name" value="HDIG_dom"/>
</dbReference>
<dbReference type="CDD" id="cd00130">
    <property type="entry name" value="PAS"/>
    <property type="match status" value="1"/>
</dbReference>
<feature type="domain" description="HD-GYP" evidence="2">
    <location>
        <begin position="367"/>
        <end position="557"/>
    </location>
</feature>
<evidence type="ECO:0000259" key="2">
    <source>
        <dbReference type="PROSITE" id="PS51832"/>
    </source>
</evidence>
<dbReference type="InterPro" id="IPR035965">
    <property type="entry name" value="PAS-like_dom_sf"/>
</dbReference>
<dbReference type="RefSeq" id="WP_014730401.1">
    <property type="nucleotide sequence ID" value="NC_017934.1"/>
</dbReference>
<accession>I2F314</accession>
<dbReference type="eggNOG" id="COG3852">
    <property type="taxonomic scope" value="Bacteria"/>
</dbReference>
<dbReference type="PROSITE" id="PS51832">
    <property type="entry name" value="HD_GYP"/>
    <property type="match status" value="1"/>
</dbReference>
<dbReference type="SUPFAM" id="SSF109604">
    <property type="entry name" value="HD-domain/PDEase-like"/>
    <property type="match status" value="1"/>
</dbReference>
<dbReference type="Gene3D" id="3.30.450.20">
    <property type="entry name" value="PAS domain"/>
    <property type="match status" value="1"/>
</dbReference>